<name>A0ACC0AQX0_CATRO</name>
<dbReference type="Proteomes" id="UP001060085">
    <property type="component" value="Linkage Group LG05"/>
</dbReference>
<organism evidence="1 2">
    <name type="scientific">Catharanthus roseus</name>
    <name type="common">Madagascar periwinkle</name>
    <name type="synonym">Vinca rosea</name>
    <dbReference type="NCBI Taxonomy" id="4058"/>
    <lineage>
        <taxon>Eukaryota</taxon>
        <taxon>Viridiplantae</taxon>
        <taxon>Streptophyta</taxon>
        <taxon>Embryophyta</taxon>
        <taxon>Tracheophyta</taxon>
        <taxon>Spermatophyta</taxon>
        <taxon>Magnoliopsida</taxon>
        <taxon>eudicotyledons</taxon>
        <taxon>Gunneridae</taxon>
        <taxon>Pentapetalae</taxon>
        <taxon>asterids</taxon>
        <taxon>lamiids</taxon>
        <taxon>Gentianales</taxon>
        <taxon>Apocynaceae</taxon>
        <taxon>Rauvolfioideae</taxon>
        <taxon>Vinceae</taxon>
        <taxon>Catharanthinae</taxon>
        <taxon>Catharanthus</taxon>
    </lineage>
</organism>
<sequence length="127" mass="14116">MLHSIPHKRPGQGRWRPQYPKKPGNNNQTGNGNRQNPRIRKPRPSCTYCGHEGHTAETCYKKTGTCFLCGKAGHFAKQCPSTQPTTSETPRGVGRPPHTVGVNIFEVCYKLYENTNYMPSSLNVSSG</sequence>
<gene>
    <name evidence="1" type="ORF">M9H77_22725</name>
</gene>
<proteinExistence type="predicted"/>
<comment type="caution">
    <text evidence="1">The sequence shown here is derived from an EMBL/GenBank/DDBJ whole genome shotgun (WGS) entry which is preliminary data.</text>
</comment>
<dbReference type="EMBL" id="CM044705">
    <property type="protein sequence ID" value="KAI5663402.1"/>
    <property type="molecule type" value="Genomic_DNA"/>
</dbReference>
<accession>A0ACC0AQX0</accession>
<evidence type="ECO:0000313" key="1">
    <source>
        <dbReference type="EMBL" id="KAI5663402.1"/>
    </source>
</evidence>
<keyword evidence="2" id="KW-1185">Reference proteome</keyword>
<evidence type="ECO:0000313" key="2">
    <source>
        <dbReference type="Proteomes" id="UP001060085"/>
    </source>
</evidence>
<reference evidence="2" key="1">
    <citation type="journal article" date="2023" name="Nat. Plants">
        <title>Single-cell RNA sequencing provides a high-resolution roadmap for understanding the multicellular compartmentation of specialized metabolism.</title>
        <authorList>
            <person name="Sun S."/>
            <person name="Shen X."/>
            <person name="Li Y."/>
            <person name="Li Y."/>
            <person name="Wang S."/>
            <person name="Li R."/>
            <person name="Zhang H."/>
            <person name="Shen G."/>
            <person name="Guo B."/>
            <person name="Wei J."/>
            <person name="Xu J."/>
            <person name="St-Pierre B."/>
            <person name="Chen S."/>
            <person name="Sun C."/>
        </authorList>
    </citation>
    <scope>NUCLEOTIDE SEQUENCE [LARGE SCALE GENOMIC DNA]</scope>
</reference>
<protein>
    <submittedName>
        <fullName evidence="1">Uncharacterized protein</fullName>
    </submittedName>
</protein>